<evidence type="ECO:0000256" key="1">
    <source>
        <dbReference type="ARBA" id="ARBA00004651"/>
    </source>
</evidence>
<feature type="transmembrane region" description="Helical" evidence="8">
    <location>
        <begin position="42"/>
        <end position="62"/>
    </location>
</feature>
<dbReference type="GeneID" id="73902202"/>
<keyword evidence="8" id="KW-0407">Ion channel</keyword>
<comment type="similarity">
    <text evidence="6 8">Belongs to the fluoride channel Fluc/FEX (TC 1.A.43) family.</text>
</comment>
<feature type="transmembrane region" description="Helical" evidence="8">
    <location>
        <begin position="68"/>
        <end position="92"/>
    </location>
</feature>
<keyword evidence="10" id="KW-1185">Reference proteome</keyword>
<dbReference type="Pfam" id="PF02537">
    <property type="entry name" value="CRCB"/>
    <property type="match status" value="1"/>
</dbReference>
<evidence type="ECO:0000313" key="9">
    <source>
        <dbReference type="EMBL" id="MFC3959577.1"/>
    </source>
</evidence>
<comment type="subcellular location">
    <subcellularLocation>
        <location evidence="1 8">Cell membrane</location>
        <topology evidence="1 8">Multi-pass membrane protein</topology>
    </subcellularLocation>
</comment>
<keyword evidence="8" id="KW-0813">Transport</keyword>
<keyword evidence="8" id="KW-0406">Ion transport</keyword>
<dbReference type="GO" id="GO:0046872">
    <property type="term" value="F:metal ion binding"/>
    <property type="evidence" value="ECO:0007669"/>
    <property type="project" value="UniProtKB-KW"/>
</dbReference>
<evidence type="ECO:0000256" key="3">
    <source>
        <dbReference type="ARBA" id="ARBA00022692"/>
    </source>
</evidence>
<name>A0ABD5NRX1_9EURY</name>
<dbReference type="PANTHER" id="PTHR28259">
    <property type="entry name" value="FLUORIDE EXPORT PROTEIN 1-RELATED"/>
    <property type="match status" value="1"/>
</dbReference>
<feature type="transmembrane region" description="Helical" evidence="8">
    <location>
        <begin position="104"/>
        <end position="122"/>
    </location>
</feature>
<evidence type="ECO:0000256" key="4">
    <source>
        <dbReference type="ARBA" id="ARBA00022989"/>
    </source>
</evidence>
<protein>
    <recommendedName>
        <fullName evidence="8">Fluoride-specific ion channel FluC</fullName>
    </recommendedName>
</protein>
<keyword evidence="3 8" id="KW-0812">Transmembrane</keyword>
<organism evidence="9 10">
    <name type="scientific">Halovivax cerinus</name>
    <dbReference type="NCBI Taxonomy" id="1487865"/>
    <lineage>
        <taxon>Archaea</taxon>
        <taxon>Methanobacteriati</taxon>
        <taxon>Methanobacteriota</taxon>
        <taxon>Stenosarchaea group</taxon>
        <taxon>Halobacteria</taxon>
        <taxon>Halobacteriales</taxon>
        <taxon>Natrialbaceae</taxon>
        <taxon>Halovivax</taxon>
    </lineage>
</organism>
<gene>
    <name evidence="8 9" type="primary">crcB</name>
    <name evidence="8" type="synonym">fluC</name>
    <name evidence="9" type="ORF">ACFOUR_14535</name>
</gene>
<sequence>MIEGLLGYEPAPAHLVGTGAAVGALLRHWIYTEIPGDEFPWPTLAVNVLGSFALGLLAFGGVDAAATQLLGVGLCGAFTTFSTFSVETVGLWERGERRAATANAVGNLVCSLAGMGLAAVLVG</sequence>
<dbReference type="GO" id="GO:0062054">
    <property type="term" value="F:fluoride channel activity"/>
    <property type="evidence" value="ECO:0007669"/>
    <property type="project" value="UniProtKB-UniRule"/>
</dbReference>
<proteinExistence type="inferred from homology"/>
<keyword evidence="8" id="KW-0479">Metal-binding</keyword>
<feature type="transmembrane region" description="Helical" evidence="8">
    <location>
        <begin position="12"/>
        <end position="30"/>
    </location>
</feature>
<keyword evidence="2 8" id="KW-1003">Cell membrane</keyword>
<evidence type="ECO:0000256" key="5">
    <source>
        <dbReference type="ARBA" id="ARBA00023136"/>
    </source>
</evidence>
<evidence type="ECO:0000256" key="2">
    <source>
        <dbReference type="ARBA" id="ARBA00022475"/>
    </source>
</evidence>
<comment type="caution">
    <text evidence="9">The sequence shown here is derived from an EMBL/GenBank/DDBJ whole genome shotgun (WGS) entry which is preliminary data.</text>
</comment>
<dbReference type="HAMAP" id="MF_00454">
    <property type="entry name" value="FluC"/>
    <property type="match status" value="1"/>
</dbReference>
<dbReference type="RefSeq" id="WP_256533090.1">
    <property type="nucleotide sequence ID" value="NZ_CP101824.1"/>
</dbReference>
<dbReference type="GO" id="GO:0005886">
    <property type="term" value="C:plasma membrane"/>
    <property type="evidence" value="ECO:0007669"/>
    <property type="project" value="UniProtKB-SubCell"/>
</dbReference>
<feature type="binding site" evidence="8">
    <location>
        <position position="76"/>
    </location>
    <ligand>
        <name>Na(+)</name>
        <dbReference type="ChEBI" id="CHEBI:29101"/>
        <note>structural</note>
    </ligand>
</feature>
<evidence type="ECO:0000256" key="6">
    <source>
        <dbReference type="ARBA" id="ARBA00035120"/>
    </source>
</evidence>
<keyword evidence="4 8" id="KW-1133">Transmembrane helix</keyword>
<dbReference type="AlphaFoldDB" id="A0ABD5NRX1"/>
<dbReference type="NCBIfam" id="TIGR00494">
    <property type="entry name" value="crcB"/>
    <property type="match status" value="1"/>
</dbReference>
<reference evidence="9 10" key="1">
    <citation type="journal article" date="2019" name="Int. J. Syst. Evol. Microbiol.">
        <title>The Global Catalogue of Microorganisms (GCM) 10K type strain sequencing project: providing services to taxonomists for standard genome sequencing and annotation.</title>
        <authorList>
            <consortium name="The Broad Institute Genomics Platform"/>
            <consortium name="The Broad Institute Genome Sequencing Center for Infectious Disease"/>
            <person name="Wu L."/>
            <person name="Ma J."/>
        </authorList>
    </citation>
    <scope>NUCLEOTIDE SEQUENCE [LARGE SCALE GENOMIC DNA]</scope>
    <source>
        <strain evidence="9 10">IBRC-M 10256</strain>
    </source>
</reference>
<dbReference type="Proteomes" id="UP001595846">
    <property type="component" value="Unassembled WGS sequence"/>
</dbReference>
<dbReference type="GO" id="GO:0140114">
    <property type="term" value="P:cellular detoxification of fluoride"/>
    <property type="evidence" value="ECO:0007669"/>
    <property type="project" value="UniProtKB-UniRule"/>
</dbReference>
<comment type="catalytic activity">
    <reaction evidence="7">
        <text>fluoride(in) = fluoride(out)</text>
        <dbReference type="Rhea" id="RHEA:76159"/>
        <dbReference type="ChEBI" id="CHEBI:17051"/>
    </reaction>
    <physiologicalReaction direction="left-to-right" evidence="7">
        <dbReference type="Rhea" id="RHEA:76160"/>
    </physiologicalReaction>
</comment>
<keyword evidence="5 8" id="KW-0472">Membrane</keyword>
<evidence type="ECO:0000256" key="7">
    <source>
        <dbReference type="ARBA" id="ARBA00035585"/>
    </source>
</evidence>
<evidence type="ECO:0000313" key="10">
    <source>
        <dbReference type="Proteomes" id="UP001595846"/>
    </source>
</evidence>
<keyword evidence="8" id="KW-0915">Sodium</keyword>
<accession>A0ABD5NRX1</accession>
<dbReference type="PANTHER" id="PTHR28259:SF1">
    <property type="entry name" value="FLUORIDE EXPORT PROTEIN 1-RELATED"/>
    <property type="match status" value="1"/>
</dbReference>
<dbReference type="InterPro" id="IPR003691">
    <property type="entry name" value="FluC"/>
</dbReference>
<evidence type="ECO:0000256" key="8">
    <source>
        <dbReference type="HAMAP-Rule" id="MF_00454"/>
    </source>
</evidence>
<feature type="binding site" evidence="8">
    <location>
        <position position="79"/>
    </location>
    <ligand>
        <name>Na(+)</name>
        <dbReference type="ChEBI" id="CHEBI:29101"/>
        <note>structural</note>
    </ligand>
</feature>
<dbReference type="EMBL" id="JBHSAQ010000013">
    <property type="protein sequence ID" value="MFC3959577.1"/>
    <property type="molecule type" value="Genomic_DNA"/>
</dbReference>
<comment type="function">
    <text evidence="8">Fluoride-specific ion channel. Important for reducing fluoride concentration in the cell, thus reducing its toxicity.</text>
</comment>
<comment type="activity regulation">
    <text evidence="8">Na(+) is not transported, but it plays an essential structural role and its presence is essential for fluoride channel function.</text>
</comment>